<dbReference type="SUPFAM" id="SSF52047">
    <property type="entry name" value="RNI-like"/>
    <property type="match status" value="1"/>
</dbReference>
<accession>A0AAD8VW86</accession>
<dbReference type="AlphaFoldDB" id="A0AAD8VW86"/>
<name>A0AAD8VW86_LOLMU</name>
<dbReference type="InterPro" id="IPR006566">
    <property type="entry name" value="FBD"/>
</dbReference>
<dbReference type="CDD" id="cd22160">
    <property type="entry name" value="F-box_AtFBL13-like"/>
    <property type="match status" value="1"/>
</dbReference>
<dbReference type="InterPro" id="IPR053781">
    <property type="entry name" value="F-box_AtFBL13-like"/>
</dbReference>
<keyword evidence="4" id="KW-1185">Reference proteome</keyword>
<comment type="caution">
    <text evidence="3">The sequence shown here is derived from an EMBL/GenBank/DDBJ whole genome shotgun (WGS) entry which is preliminary data.</text>
</comment>
<sequence length="432" mass="48707">MEHDRISLLPDCMLGSIVSLLPLKDAASTMVLSRRWRHIWSSLPLDLDLDIRSRHKGLLSDPLNDSRVISAILSSHGDGAAPIRRFHAGTRADCSTGDWMQILSQRRMDGSLVLKFADVGARPPLPIVLLASAGAALRHLDLEWCRVRGIIAPTGLAFPNLEKIRLSRMGIPERLLHAMIAACSALREMYLDSVYELRRFVPRSRTLTHLYIRPEVPLDEISFRDTPNLERLVFLFVDVWRLYPAVVTKPGLPSRVDLVLPPLDSPSFAIMPKRSISIVTTLYLTIKFSDGEELRKASDMLSLFPALQVLRILWFSSSSSEDEDIFGQWQPAADKIMCLNKHLKRVVFVEYRGTKGEMELARFLMAGAKVLTSMQILYSGNWSDKRISTQKDMICTGGKASSEAQVNFEKFSHTIHGNLRNVRCHVHQLCLV</sequence>
<feature type="domain" description="F-box" evidence="1">
    <location>
        <begin position="9"/>
        <end position="49"/>
    </location>
</feature>
<dbReference type="PANTHER" id="PTHR32141:SF46">
    <property type="entry name" value="F-BOX DOMAIN-CONTAINING PROTEIN"/>
    <property type="match status" value="1"/>
</dbReference>
<dbReference type="InterPro" id="IPR036047">
    <property type="entry name" value="F-box-like_dom_sf"/>
</dbReference>
<dbReference type="Pfam" id="PF00646">
    <property type="entry name" value="F-box"/>
    <property type="match status" value="1"/>
</dbReference>
<dbReference type="InterPro" id="IPR055411">
    <property type="entry name" value="LRR_FXL15/At3g58940/PEG3-like"/>
</dbReference>
<dbReference type="Pfam" id="PF24758">
    <property type="entry name" value="LRR_At5g56370"/>
    <property type="match status" value="1"/>
</dbReference>
<reference evidence="3" key="1">
    <citation type="submission" date="2023-07" db="EMBL/GenBank/DDBJ databases">
        <title>A chromosome-level genome assembly of Lolium multiflorum.</title>
        <authorList>
            <person name="Chen Y."/>
            <person name="Copetti D."/>
            <person name="Kolliker R."/>
            <person name="Studer B."/>
        </authorList>
    </citation>
    <scope>NUCLEOTIDE SEQUENCE</scope>
    <source>
        <strain evidence="3">02402/16</strain>
        <tissue evidence="3">Leaf</tissue>
    </source>
</reference>
<dbReference type="InterPro" id="IPR001810">
    <property type="entry name" value="F-box_dom"/>
</dbReference>
<feature type="domain" description="FBD" evidence="2">
    <location>
        <begin position="337"/>
        <end position="409"/>
    </location>
</feature>
<dbReference type="SMART" id="SM00256">
    <property type="entry name" value="FBOX"/>
    <property type="match status" value="1"/>
</dbReference>
<dbReference type="Pfam" id="PF08387">
    <property type="entry name" value="FBD"/>
    <property type="match status" value="1"/>
</dbReference>
<dbReference type="InterPro" id="IPR055302">
    <property type="entry name" value="F-box_dom-containing"/>
</dbReference>
<organism evidence="3 4">
    <name type="scientific">Lolium multiflorum</name>
    <name type="common">Italian ryegrass</name>
    <name type="synonym">Lolium perenne subsp. multiflorum</name>
    <dbReference type="NCBI Taxonomy" id="4521"/>
    <lineage>
        <taxon>Eukaryota</taxon>
        <taxon>Viridiplantae</taxon>
        <taxon>Streptophyta</taxon>
        <taxon>Embryophyta</taxon>
        <taxon>Tracheophyta</taxon>
        <taxon>Spermatophyta</taxon>
        <taxon>Magnoliopsida</taxon>
        <taxon>Liliopsida</taxon>
        <taxon>Poales</taxon>
        <taxon>Poaceae</taxon>
        <taxon>BOP clade</taxon>
        <taxon>Pooideae</taxon>
        <taxon>Poodae</taxon>
        <taxon>Poeae</taxon>
        <taxon>Poeae Chloroplast Group 2 (Poeae type)</taxon>
        <taxon>Loliodinae</taxon>
        <taxon>Loliinae</taxon>
        <taxon>Lolium</taxon>
    </lineage>
</organism>
<dbReference type="SMART" id="SM00579">
    <property type="entry name" value="FBD"/>
    <property type="match status" value="1"/>
</dbReference>
<dbReference type="EMBL" id="JAUUTY010000006">
    <property type="protein sequence ID" value="KAK1620181.1"/>
    <property type="molecule type" value="Genomic_DNA"/>
</dbReference>
<dbReference type="Proteomes" id="UP001231189">
    <property type="component" value="Unassembled WGS sequence"/>
</dbReference>
<evidence type="ECO:0008006" key="5">
    <source>
        <dbReference type="Google" id="ProtNLM"/>
    </source>
</evidence>
<evidence type="ECO:0000313" key="3">
    <source>
        <dbReference type="EMBL" id="KAK1620181.1"/>
    </source>
</evidence>
<evidence type="ECO:0000259" key="1">
    <source>
        <dbReference type="SMART" id="SM00256"/>
    </source>
</evidence>
<dbReference type="SUPFAM" id="SSF81383">
    <property type="entry name" value="F-box domain"/>
    <property type="match status" value="1"/>
</dbReference>
<evidence type="ECO:0000313" key="4">
    <source>
        <dbReference type="Proteomes" id="UP001231189"/>
    </source>
</evidence>
<evidence type="ECO:0000259" key="2">
    <source>
        <dbReference type="SMART" id="SM00579"/>
    </source>
</evidence>
<dbReference type="InterPro" id="IPR032675">
    <property type="entry name" value="LRR_dom_sf"/>
</dbReference>
<dbReference type="PANTHER" id="PTHR32141">
    <property type="match status" value="1"/>
</dbReference>
<protein>
    <recommendedName>
        <fullName evidence="5">FBD domain-containing protein</fullName>
    </recommendedName>
</protein>
<dbReference type="Gene3D" id="3.80.10.10">
    <property type="entry name" value="Ribonuclease Inhibitor"/>
    <property type="match status" value="1"/>
</dbReference>
<gene>
    <name evidence="3" type="ORF">QYE76_025698</name>
</gene>
<proteinExistence type="predicted"/>